<feature type="coiled-coil region" evidence="1">
    <location>
        <begin position="464"/>
        <end position="491"/>
    </location>
</feature>
<evidence type="ECO:0000313" key="5">
    <source>
        <dbReference type="Proteomes" id="UP000295604"/>
    </source>
</evidence>
<dbReference type="Pfam" id="PF00350">
    <property type="entry name" value="Dynamin_N"/>
    <property type="match status" value="1"/>
</dbReference>
<dbReference type="PANTHER" id="PTHR36681">
    <property type="entry name" value="NUCLEAR GTPASE, GERMINAL CENTER-ASSOCIATED, TANDEM DUPLICATE 3"/>
    <property type="match status" value="1"/>
</dbReference>
<feature type="compositionally biased region" description="Basic and acidic residues" evidence="2">
    <location>
        <begin position="1"/>
        <end position="22"/>
    </location>
</feature>
<evidence type="ECO:0000256" key="2">
    <source>
        <dbReference type="SAM" id="MobiDB-lite"/>
    </source>
</evidence>
<accession>A0A4R8T2U4</accession>
<feature type="compositionally biased region" description="Basic and acidic residues" evidence="2">
    <location>
        <begin position="426"/>
        <end position="435"/>
    </location>
</feature>
<protein>
    <submittedName>
        <fullName evidence="4">Nuclear GTPase SLIP-GC</fullName>
    </submittedName>
</protein>
<reference evidence="4 5" key="1">
    <citation type="submission" date="2018-11" db="EMBL/GenBank/DDBJ databases">
        <title>Genome sequence and assembly of Colletotrichum sidae.</title>
        <authorList>
            <person name="Gan P."/>
            <person name="Shirasu K."/>
        </authorList>
    </citation>
    <scope>NUCLEOTIDE SEQUENCE [LARGE SCALE GENOMIC DNA]</scope>
    <source>
        <strain evidence="4 5">CBS 518.97</strain>
    </source>
</reference>
<sequence length="958" mass="105371">MSHIIVKSEPERDPGDEGENREAPVAGTPTLRLNLRPIRDLLDSATDAAALEQAMILGQAVIAEISPLISQLAALDVNSTARKDDVRDWENAIAEIQDLARPTRDIIGVVGATGAGKSSLVNAILDEEQFLPTSCLQACTACVTEISYNYDGDESAAYRAEIEFIPQNDWHNDIQKCLQEITDSLALGTADYTNPDTDAGSAFLKLTAVYPSLGIQDIPGTPAATLLADSNTQRVLGSTIKLKDVSSNGIFNQVQSYIQTQRKGRDSQAACMNHWPLIKVVRMFTKATALKTGAVLVDLPGSHDSNSARAAVATEYIDSCTGLWVVAPIARAMDDKSARYLLGESFRQQMMFDIKHSAVTFICSKTDDIKVYEAVENLELPLQYEGAVGKSATMTQEIHALANELSDVKEQKSALRDQIDAIRDKIDGLSEEKGTDTASPVLPAKRGRSSLDPVGNEPAETDQLEASKNELKSLRHRLAAVNENIDDRERALLNARLRKEEHWGRLKEACVRERNRASTLAIQTDFGQCIRENDQAKAAAEDEAFANPDEDRQDYRRIAENLPVFCASSHVYQRLRGRLATDDVSTSGFPDAESTVVPALQRHAQKLTASTRVARCRQALSRICVLLYAISCWIIGSDVVKAGLDPGSIRQYMAQEFGTLKAKIQASKNHCGSIIHLIIETTVVNPLTDLLPNVPGEAIRVARRWFVPRAASSYSYTTFKSLCKNDGQRPMRRNAAAINLQAELLHPILAQIGPNWRHAFNRAVPKALEQLAMDCMMHVQEFKARVEERYSTNGEMASALDVFAGQTETMRGLLSGMSFDVKELLRKRQQIANKKFEPAVRDAMLRIYSAARDIQGPGAHKRLKTLVVSELESCSPVMFRSSVSAVQTSLQLLESSIDSKIGKDLGNYLKDLESGATGALTSVAEQRKLREGEVKPRQDLLDIFSDVPRRFAHLADAS</sequence>
<name>A0A4R8T2U4_9PEZI</name>
<gene>
    <name evidence="4" type="primary">NUGGC-0</name>
    <name evidence="4" type="ORF">C8034_v007559</name>
</gene>
<proteinExistence type="predicted"/>
<keyword evidence="5" id="KW-1185">Reference proteome</keyword>
<feature type="region of interest" description="Disordered" evidence="2">
    <location>
        <begin position="1"/>
        <end position="29"/>
    </location>
</feature>
<comment type="caution">
    <text evidence="4">The sequence shown here is derived from an EMBL/GenBank/DDBJ whole genome shotgun (WGS) entry which is preliminary data.</text>
</comment>
<dbReference type="PANTHER" id="PTHR36681:SF3">
    <property type="entry name" value="NUCLEAR GTPASE, GERMINAL CENTER-ASSOCIATED, TANDEM DUPLICATE 3"/>
    <property type="match status" value="1"/>
</dbReference>
<dbReference type="InterPro" id="IPR027417">
    <property type="entry name" value="P-loop_NTPase"/>
</dbReference>
<keyword evidence="1" id="KW-0175">Coiled coil</keyword>
<evidence type="ECO:0000256" key="1">
    <source>
        <dbReference type="SAM" id="Coils"/>
    </source>
</evidence>
<evidence type="ECO:0000313" key="4">
    <source>
        <dbReference type="EMBL" id="TEA11074.1"/>
    </source>
</evidence>
<organism evidence="4 5">
    <name type="scientific">Colletotrichum sidae</name>
    <dbReference type="NCBI Taxonomy" id="1347389"/>
    <lineage>
        <taxon>Eukaryota</taxon>
        <taxon>Fungi</taxon>
        <taxon>Dikarya</taxon>
        <taxon>Ascomycota</taxon>
        <taxon>Pezizomycotina</taxon>
        <taxon>Sordariomycetes</taxon>
        <taxon>Hypocreomycetidae</taxon>
        <taxon>Glomerellales</taxon>
        <taxon>Glomerellaceae</taxon>
        <taxon>Colletotrichum</taxon>
        <taxon>Colletotrichum orbiculare species complex</taxon>
    </lineage>
</organism>
<dbReference type="AlphaFoldDB" id="A0A4R8T2U4"/>
<dbReference type="InterPro" id="IPR045063">
    <property type="entry name" value="Dynamin_N"/>
</dbReference>
<dbReference type="EMBL" id="QAPF01000373">
    <property type="protein sequence ID" value="TEA11074.1"/>
    <property type="molecule type" value="Genomic_DNA"/>
</dbReference>
<feature type="region of interest" description="Disordered" evidence="2">
    <location>
        <begin position="426"/>
        <end position="464"/>
    </location>
</feature>
<dbReference type="Proteomes" id="UP000295604">
    <property type="component" value="Unassembled WGS sequence"/>
</dbReference>
<dbReference type="Gene3D" id="3.40.50.300">
    <property type="entry name" value="P-loop containing nucleotide triphosphate hydrolases"/>
    <property type="match status" value="1"/>
</dbReference>
<dbReference type="SUPFAM" id="SSF52540">
    <property type="entry name" value="P-loop containing nucleoside triphosphate hydrolases"/>
    <property type="match status" value="1"/>
</dbReference>
<evidence type="ECO:0000259" key="3">
    <source>
        <dbReference type="Pfam" id="PF00350"/>
    </source>
</evidence>
<feature type="domain" description="Dynamin N-terminal" evidence="3">
    <location>
        <begin position="107"/>
        <end position="341"/>
    </location>
</feature>